<organism evidence="1">
    <name type="scientific">marine sediment metagenome</name>
    <dbReference type="NCBI Taxonomy" id="412755"/>
    <lineage>
        <taxon>unclassified sequences</taxon>
        <taxon>metagenomes</taxon>
        <taxon>ecological metagenomes</taxon>
    </lineage>
</organism>
<comment type="caution">
    <text evidence="1">The sequence shown here is derived from an EMBL/GenBank/DDBJ whole genome shotgun (WGS) entry which is preliminary data.</text>
</comment>
<protein>
    <submittedName>
        <fullName evidence="1">Uncharacterized protein</fullName>
    </submittedName>
</protein>
<proteinExistence type="predicted"/>
<reference evidence="1" key="1">
    <citation type="journal article" date="2015" name="Nature">
        <title>Complex archaea that bridge the gap between prokaryotes and eukaryotes.</title>
        <authorList>
            <person name="Spang A."/>
            <person name="Saw J.H."/>
            <person name="Jorgensen S.L."/>
            <person name="Zaremba-Niedzwiedzka K."/>
            <person name="Martijn J."/>
            <person name="Lind A.E."/>
            <person name="van Eijk R."/>
            <person name="Schleper C."/>
            <person name="Guy L."/>
            <person name="Ettema T.J."/>
        </authorList>
    </citation>
    <scope>NUCLEOTIDE SEQUENCE</scope>
</reference>
<evidence type="ECO:0000313" key="1">
    <source>
        <dbReference type="EMBL" id="KKK46968.1"/>
    </source>
</evidence>
<sequence length="116" mass="11989">MKLRTKIGLGIVALVVVLSLTIASISGGSSEDKSAINNTTVVEVAETSVVVPTEVPALPLMTREECNYLGRSDVVFSAITIVEQVGESFVAGGDYAVKATELLGEFTGTHTAGCAD</sequence>
<gene>
    <name evidence="1" type="ORF">LCGC14_3159940</name>
</gene>
<name>A0A0F8VRJ3_9ZZZZ</name>
<dbReference type="EMBL" id="LAZR01069815">
    <property type="protein sequence ID" value="KKK46968.1"/>
    <property type="molecule type" value="Genomic_DNA"/>
</dbReference>
<accession>A0A0F8VRJ3</accession>
<dbReference type="AlphaFoldDB" id="A0A0F8VRJ3"/>